<proteinExistence type="predicted"/>
<dbReference type="PANTHER" id="PTHR46663">
    <property type="entry name" value="DIGUANYLATE CYCLASE DGCT-RELATED"/>
    <property type="match status" value="1"/>
</dbReference>
<dbReference type="SUPFAM" id="SSF55781">
    <property type="entry name" value="GAF domain-like"/>
    <property type="match status" value="1"/>
</dbReference>
<dbReference type="NCBIfam" id="TIGR00254">
    <property type="entry name" value="GGDEF"/>
    <property type="match status" value="1"/>
</dbReference>
<dbReference type="GO" id="GO:0003824">
    <property type="term" value="F:catalytic activity"/>
    <property type="evidence" value="ECO:0007669"/>
    <property type="project" value="UniProtKB-ARBA"/>
</dbReference>
<evidence type="ECO:0000256" key="2">
    <source>
        <dbReference type="SAM" id="Phobius"/>
    </source>
</evidence>
<dbReference type="AlphaFoldDB" id="A0A6B3SFQ5"/>
<feature type="transmembrane region" description="Helical" evidence="2">
    <location>
        <begin position="23"/>
        <end position="44"/>
    </location>
</feature>
<dbReference type="EMBL" id="JAAIVB010000003">
    <property type="protein sequence ID" value="NEX59488.1"/>
    <property type="molecule type" value="Genomic_DNA"/>
</dbReference>
<dbReference type="RefSeq" id="WP_163959692.1">
    <property type="nucleotide sequence ID" value="NZ_JAAIVB010000003.1"/>
</dbReference>
<feature type="domain" description="GGDEF" evidence="3">
    <location>
        <begin position="662"/>
        <end position="794"/>
    </location>
</feature>
<evidence type="ECO:0000313" key="5">
    <source>
        <dbReference type="Proteomes" id="UP000482155"/>
    </source>
</evidence>
<keyword evidence="2" id="KW-0812">Transmembrane</keyword>
<dbReference type="Gene3D" id="3.30.70.270">
    <property type="match status" value="1"/>
</dbReference>
<dbReference type="FunFam" id="3.30.70.270:FF:000001">
    <property type="entry name" value="Diguanylate cyclase domain protein"/>
    <property type="match status" value="1"/>
</dbReference>
<name>A0A6B3SFQ5_9BURK</name>
<dbReference type="SUPFAM" id="SSF55785">
    <property type="entry name" value="PYP-like sensor domain (PAS domain)"/>
    <property type="match status" value="1"/>
</dbReference>
<keyword evidence="2" id="KW-1133">Transmembrane helix</keyword>
<dbReference type="SMART" id="SM00065">
    <property type="entry name" value="GAF"/>
    <property type="match status" value="1"/>
</dbReference>
<dbReference type="Gene3D" id="3.30.450.40">
    <property type="match status" value="1"/>
</dbReference>
<evidence type="ECO:0000259" key="3">
    <source>
        <dbReference type="PROSITE" id="PS50887"/>
    </source>
</evidence>
<evidence type="ECO:0000313" key="4">
    <source>
        <dbReference type="EMBL" id="NEX59488.1"/>
    </source>
</evidence>
<sequence>MASMRLLRVRLARLFLRTADPRLLFPGIGLLLLAAVWTIAFSMLHMARDSAEQAAIGSSGELIETYEAQMARNVGAINQALDIINYGLQLRQGGRGRSGQGRDVLAELAERALLPPALFFQARIVDRDGVLREATHAGTWPDIPAQAFFHRHRDQAGTDTFVSPPSQVGGKWQMHFSKRLATAQGAFAGVAIISVEPSYFTSGYDPARLGDRGVLGLLNGEGVFLVSRTGQMVGWGQRSGIVADESAGDREAPPSLLALNRWDGVRRYTLARQLHGVPLAVVIGLAEDEQLAKYAAARHDILWKATLASLLLITVVAAIGRLSWQLGNSRRHVRKAQETYYAASNASHDAFFILRTVTGKDGTIQDFVLDDTNRRGAALFRRDKSAMIGLTLRGLFPETPISGLFDDFVSVAQHRTVDEKEWMNTSPLVKAEWLQRQLVWVEGGVVAIVRDITQRKRAEAFLLEQSQALEMIATGMPVADVLHKLMQMVAARLPDAAGVIRLMDDDGKRMAGAASHGMPPGWDDASDDRGDEASGGPCGEAVRRGEEVVVADLAAEGPRPEGFSTALAHGLRACCSLPIFAGKDRVAGSVTMYFREARAPTRHERDVVRAATRLAGIAIERKQAERHIWHMAHHDPLTGLPNRSLLDDRLRQAILRAQRTRSGAIVAFIDLDNFKLVNDSLGHDAGDDLLKTAASRMVAAVRASDTVIRLGGDEFVIILHEQGEDADLSPLQEIHAAVARPMMLAGREVQVTCSMGAACYPKDGADPQTLLMNADAAMYRAKELGRNNVQAYGAEMHRQMRERLALQLGPALQAPHPHFTSSVPFIVG</sequence>
<accession>A0A6B3SFQ5</accession>
<dbReference type="InterPro" id="IPR029016">
    <property type="entry name" value="GAF-like_dom_sf"/>
</dbReference>
<dbReference type="CDD" id="cd12915">
    <property type="entry name" value="PDC2_DGC_like"/>
    <property type="match status" value="1"/>
</dbReference>
<dbReference type="Pfam" id="PF13185">
    <property type="entry name" value="GAF_2"/>
    <property type="match status" value="1"/>
</dbReference>
<dbReference type="SMART" id="SM00267">
    <property type="entry name" value="GGDEF"/>
    <property type="match status" value="1"/>
</dbReference>
<dbReference type="InterPro" id="IPR003018">
    <property type="entry name" value="GAF"/>
</dbReference>
<dbReference type="SUPFAM" id="SSF55073">
    <property type="entry name" value="Nucleotide cyclase"/>
    <property type="match status" value="1"/>
</dbReference>
<dbReference type="CDD" id="cd01949">
    <property type="entry name" value="GGDEF"/>
    <property type="match status" value="1"/>
</dbReference>
<keyword evidence="5" id="KW-1185">Reference proteome</keyword>
<dbReference type="PROSITE" id="PS50887">
    <property type="entry name" value="GGDEF"/>
    <property type="match status" value="1"/>
</dbReference>
<dbReference type="InterPro" id="IPR000160">
    <property type="entry name" value="GGDEF_dom"/>
</dbReference>
<dbReference type="PANTHER" id="PTHR46663:SF3">
    <property type="entry name" value="SLL0267 PROTEIN"/>
    <property type="match status" value="1"/>
</dbReference>
<dbReference type="Pfam" id="PF00990">
    <property type="entry name" value="GGDEF"/>
    <property type="match status" value="1"/>
</dbReference>
<protein>
    <submittedName>
        <fullName evidence="4">Diguanylate cyclase</fullName>
    </submittedName>
</protein>
<organism evidence="4 5">
    <name type="scientific">Noviherbaspirillum galbum</name>
    <dbReference type="NCBI Taxonomy" id="2709383"/>
    <lineage>
        <taxon>Bacteria</taxon>
        <taxon>Pseudomonadati</taxon>
        <taxon>Pseudomonadota</taxon>
        <taxon>Betaproteobacteria</taxon>
        <taxon>Burkholderiales</taxon>
        <taxon>Oxalobacteraceae</taxon>
        <taxon>Noviherbaspirillum</taxon>
    </lineage>
</organism>
<comment type="caution">
    <text evidence="4">The sequence shown here is derived from an EMBL/GenBank/DDBJ whole genome shotgun (WGS) entry which is preliminary data.</text>
</comment>
<dbReference type="Proteomes" id="UP000482155">
    <property type="component" value="Unassembled WGS sequence"/>
</dbReference>
<keyword evidence="2" id="KW-0472">Membrane</keyword>
<feature type="region of interest" description="Disordered" evidence="1">
    <location>
        <begin position="509"/>
        <end position="540"/>
    </location>
</feature>
<dbReference type="InterPro" id="IPR035965">
    <property type="entry name" value="PAS-like_dom_sf"/>
</dbReference>
<gene>
    <name evidence="4" type="ORF">G3574_00210</name>
</gene>
<evidence type="ECO:0000256" key="1">
    <source>
        <dbReference type="SAM" id="MobiDB-lite"/>
    </source>
</evidence>
<dbReference type="Gene3D" id="3.30.450.20">
    <property type="entry name" value="PAS domain"/>
    <property type="match status" value="3"/>
</dbReference>
<dbReference type="CDD" id="cd12914">
    <property type="entry name" value="PDC1_DGC_like"/>
    <property type="match status" value="1"/>
</dbReference>
<dbReference type="InterPro" id="IPR052163">
    <property type="entry name" value="DGC-Regulatory_Protein"/>
</dbReference>
<dbReference type="InterPro" id="IPR043128">
    <property type="entry name" value="Rev_trsase/Diguanyl_cyclase"/>
</dbReference>
<reference evidence="4 5" key="1">
    <citation type="submission" date="2020-02" db="EMBL/GenBank/DDBJ databases">
        <authorList>
            <person name="Kim M.K."/>
        </authorList>
    </citation>
    <scope>NUCLEOTIDE SEQUENCE [LARGE SCALE GENOMIC DNA]</scope>
    <source>
        <strain evidence="4 5">17J57-3</strain>
    </source>
</reference>
<dbReference type="InterPro" id="IPR029787">
    <property type="entry name" value="Nucleotide_cyclase"/>
</dbReference>